<dbReference type="AlphaFoldDB" id="A0AAN9JFP9"/>
<sequence length="81" mass="8929">MSESPSGTAKRCGNSACGTGTGKNQSRNLFQPLMPHIRHHGGQVALRRSKRERRPAVSYDYVVYLHEDGTLVDDPVTFSQA</sequence>
<protein>
    <submittedName>
        <fullName evidence="2">Uncharacterized protein</fullName>
    </submittedName>
</protein>
<gene>
    <name evidence="2" type="ORF">VNO77_50179</name>
</gene>
<name>A0AAN9JFP9_CANGL</name>
<feature type="compositionally biased region" description="Polar residues" evidence="1">
    <location>
        <begin position="16"/>
        <end position="26"/>
    </location>
</feature>
<proteinExistence type="predicted"/>
<feature type="region of interest" description="Disordered" evidence="1">
    <location>
        <begin position="1"/>
        <end position="26"/>
    </location>
</feature>
<keyword evidence="3" id="KW-1185">Reference proteome</keyword>
<dbReference type="Proteomes" id="UP001367508">
    <property type="component" value="Unassembled WGS sequence"/>
</dbReference>
<reference evidence="2 3" key="1">
    <citation type="submission" date="2024-01" db="EMBL/GenBank/DDBJ databases">
        <title>The genomes of 5 underutilized Papilionoideae crops provide insights into root nodulation and disease resistanc.</title>
        <authorList>
            <person name="Jiang F."/>
        </authorList>
    </citation>
    <scope>NUCLEOTIDE SEQUENCE [LARGE SCALE GENOMIC DNA]</scope>
    <source>
        <strain evidence="2">LVBAO_FW01</strain>
        <tissue evidence="2">Leaves</tissue>
    </source>
</reference>
<organism evidence="2 3">
    <name type="scientific">Canavalia gladiata</name>
    <name type="common">Sword bean</name>
    <name type="synonym">Dolichos gladiatus</name>
    <dbReference type="NCBI Taxonomy" id="3824"/>
    <lineage>
        <taxon>Eukaryota</taxon>
        <taxon>Viridiplantae</taxon>
        <taxon>Streptophyta</taxon>
        <taxon>Embryophyta</taxon>
        <taxon>Tracheophyta</taxon>
        <taxon>Spermatophyta</taxon>
        <taxon>Magnoliopsida</taxon>
        <taxon>eudicotyledons</taxon>
        <taxon>Gunneridae</taxon>
        <taxon>Pentapetalae</taxon>
        <taxon>rosids</taxon>
        <taxon>fabids</taxon>
        <taxon>Fabales</taxon>
        <taxon>Fabaceae</taxon>
        <taxon>Papilionoideae</taxon>
        <taxon>50 kb inversion clade</taxon>
        <taxon>NPAAA clade</taxon>
        <taxon>indigoferoid/millettioid clade</taxon>
        <taxon>Phaseoleae</taxon>
        <taxon>Canavalia</taxon>
    </lineage>
</organism>
<evidence type="ECO:0000256" key="1">
    <source>
        <dbReference type="SAM" id="MobiDB-lite"/>
    </source>
</evidence>
<comment type="caution">
    <text evidence="2">The sequence shown here is derived from an EMBL/GenBank/DDBJ whole genome shotgun (WGS) entry which is preliminary data.</text>
</comment>
<evidence type="ECO:0000313" key="3">
    <source>
        <dbReference type="Proteomes" id="UP001367508"/>
    </source>
</evidence>
<evidence type="ECO:0000313" key="2">
    <source>
        <dbReference type="EMBL" id="KAK7296469.1"/>
    </source>
</evidence>
<accession>A0AAN9JFP9</accession>
<dbReference type="EMBL" id="JAYMYQ010000069">
    <property type="protein sequence ID" value="KAK7296469.1"/>
    <property type="molecule type" value="Genomic_DNA"/>
</dbReference>